<proteinExistence type="predicted"/>
<dbReference type="EMBL" id="GGEC01068730">
    <property type="protein sequence ID" value="MBX49214.1"/>
    <property type="molecule type" value="Transcribed_RNA"/>
</dbReference>
<sequence>MVLIFALALRLRLKRVKGKLIGIDKDPSKSW</sequence>
<dbReference type="AlphaFoldDB" id="A0A2P2P383"/>
<accession>A0A2P2P383</accession>
<protein>
    <submittedName>
        <fullName evidence="1">Uncharacterized protein</fullName>
    </submittedName>
</protein>
<organism evidence="1">
    <name type="scientific">Rhizophora mucronata</name>
    <name type="common">Asiatic mangrove</name>
    <dbReference type="NCBI Taxonomy" id="61149"/>
    <lineage>
        <taxon>Eukaryota</taxon>
        <taxon>Viridiplantae</taxon>
        <taxon>Streptophyta</taxon>
        <taxon>Embryophyta</taxon>
        <taxon>Tracheophyta</taxon>
        <taxon>Spermatophyta</taxon>
        <taxon>Magnoliopsida</taxon>
        <taxon>eudicotyledons</taxon>
        <taxon>Gunneridae</taxon>
        <taxon>Pentapetalae</taxon>
        <taxon>rosids</taxon>
        <taxon>fabids</taxon>
        <taxon>Malpighiales</taxon>
        <taxon>Rhizophoraceae</taxon>
        <taxon>Rhizophora</taxon>
    </lineage>
</organism>
<evidence type="ECO:0000313" key="1">
    <source>
        <dbReference type="EMBL" id="MBX49214.1"/>
    </source>
</evidence>
<reference evidence="1" key="1">
    <citation type="submission" date="2018-02" db="EMBL/GenBank/DDBJ databases">
        <title>Rhizophora mucronata_Transcriptome.</title>
        <authorList>
            <person name="Meera S.P."/>
            <person name="Sreeshan A."/>
            <person name="Augustine A."/>
        </authorList>
    </citation>
    <scope>NUCLEOTIDE SEQUENCE</scope>
    <source>
        <tissue evidence="1">Leaf</tissue>
    </source>
</reference>
<name>A0A2P2P383_RHIMU</name>